<reference evidence="2" key="1">
    <citation type="submission" date="2023-06" db="EMBL/GenBank/DDBJ databases">
        <authorList>
            <consortium name="Lawrence Berkeley National Laboratory"/>
            <person name="Ahrendt S."/>
            <person name="Sahu N."/>
            <person name="Indic B."/>
            <person name="Wong-Bajracharya J."/>
            <person name="Merenyi Z."/>
            <person name="Ke H.-M."/>
            <person name="Monk M."/>
            <person name="Kocsube S."/>
            <person name="Drula E."/>
            <person name="Lipzen A."/>
            <person name="Balint B."/>
            <person name="Henrissat B."/>
            <person name="Andreopoulos B."/>
            <person name="Martin F.M."/>
            <person name="Harder C.B."/>
            <person name="Rigling D."/>
            <person name="Ford K.L."/>
            <person name="Foster G.D."/>
            <person name="Pangilinan J."/>
            <person name="Papanicolaou A."/>
            <person name="Barry K."/>
            <person name="LaButti K."/>
            <person name="Viragh M."/>
            <person name="Koriabine M."/>
            <person name="Yan M."/>
            <person name="Riley R."/>
            <person name="Champramary S."/>
            <person name="Plett K.L."/>
            <person name="Tsai I.J."/>
            <person name="Slot J."/>
            <person name="Sipos G."/>
            <person name="Plett J."/>
            <person name="Nagy L.G."/>
            <person name="Grigoriev I.V."/>
        </authorList>
    </citation>
    <scope>NUCLEOTIDE SEQUENCE</scope>
    <source>
        <strain evidence="2">ICMP 16352</strain>
    </source>
</reference>
<comment type="caution">
    <text evidence="2">The sequence shown here is derived from an EMBL/GenBank/DDBJ whole genome shotgun (WGS) entry which is preliminary data.</text>
</comment>
<keyword evidence="1" id="KW-0472">Membrane</keyword>
<keyword evidence="3" id="KW-1185">Reference proteome</keyword>
<accession>A0AA39PGQ8</accession>
<dbReference type="AlphaFoldDB" id="A0AA39PGQ8"/>
<keyword evidence="1" id="KW-1133">Transmembrane helix</keyword>
<evidence type="ECO:0000313" key="2">
    <source>
        <dbReference type="EMBL" id="KAK0483916.1"/>
    </source>
</evidence>
<evidence type="ECO:0000256" key="1">
    <source>
        <dbReference type="SAM" id="Phobius"/>
    </source>
</evidence>
<feature type="transmembrane region" description="Helical" evidence="1">
    <location>
        <begin position="54"/>
        <end position="73"/>
    </location>
</feature>
<protein>
    <submittedName>
        <fullName evidence="2">Uncharacterized protein</fullName>
    </submittedName>
</protein>
<keyword evidence="1" id="KW-0812">Transmembrane</keyword>
<name>A0AA39PGQ8_9AGAR</name>
<gene>
    <name evidence="2" type="ORF">IW261DRAFT_1465843</name>
</gene>
<evidence type="ECO:0000313" key="3">
    <source>
        <dbReference type="Proteomes" id="UP001175227"/>
    </source>
</evidence>
<dbReference type="EMBL" id="JAUEPR010000006">
    <property type="protein sequence ID" value="KAK0483916.1"/>
    <property type="molecule type" value="Genomic_DNA"/>
</dbReference>
<proteinExistence type="predicted"/>
<sequence>MKEAMEVMSMGRAARLALMASAVSASVGVMFVIYKSRVTVSQECLNTMYVEDSTDIILLECALCLFATPFVWGRHYLPLLSIRGPKLTDAAIIRCNDCVDGFC</sequence>
<feature type="transmembrane region" description="Helical" evidence="1">
    <location>
        <begin position="12"/>
        <end position="34"/>
    </location>
</feature>
<organism evidence="2 3">
    <name type="scientific">Armillaria novae-zelandiae</name>
    <dbReference type="NCBI Taxonomy" id="153914"/>
    <lineage>
        <taxon>Eukaryota</taxon>
        <taxon>Fungi</taxon>
        <taxon>Dikarya</taxon>
        <taxon>Basidiomycota</taxon>
        <taxon>Agaricomycotina</taxon>
        <taxon>Agaricomycetes</taxon>
        <taxon>Agaricomycetidae</taxon>
        <taxon>Agaricales</taxon>
        <taxon>Marasmiineae</taxon>
        <taxon>Physalacriaceae</taxon>
        <taxon>Armillaria</taxon>
    </lineage>
</organism>
<dbReference type="Proteomes" id="UP001175227">
    <property type="component" value="Unassembled WGS sequence"/>
</dbReference>